<dbReference type="Proteomes" id="UP000276834">
    <property type="component" value="Unassembled WGS sequence"/>
</dbReference>
<comment type="caution">
    <text evidence="2">The sequence shown here is derived from an EMBL/GenBank/DDBJ whole genome shotgun (WGS) entry which is preliminary data.</text>
</comment>
<accession>A0A3L8S3H1</accession>
<dbReference type="AlphaFoldDB" id="A0A3L8S3H1"/>
<keyword evidence="3" id="KW-1185">Reference proteome</keyword>
<feature type="region of interest" description="Disordered" evidence="1">
    <location>
        <begin position="40"/>
        <end position="59"/>
    </location>
</feature>
<proteinExistence type="predicted"/>
<organism evidence="2 3">
    <name type="scientific">Chloebia gouldiae</name>
    <name type="common">Gouldian finch</name>
    <name type="synonym">Erythrura gouldiae</name>
    <dbReference type="NCBI Taxonomy" id="44316"/>
    <lineage>
        <taxon>Eukaryota</taxon>
        <taxon>Metazoa</taxon>
        <taxon>Chordata</taxon>
        <taxon>Craniata</taxon>
        <taxon>Vertebrata</taxon>
        <taxon>Euteleostomi</taxon>
        <taxon>Archelosauria</taxon>
        <taxon>Archosauria</taxon>
        <taxon>Dinosauria</taxon>
        <taxon>Saurischia</taxon>
        <taxon>Theropoda</taxon>
        <taxon>Coelurosauria</taxon>
        <taxon>Aves</taxon>
        <taxon>Neognathae</taxon>
        <taxon>Neoaves</taxon>
        <taxon>Telluraves</taxon>
        <taxon>Australaves</taxon>
        <taxon>Passeriformes</taxon>
        <taxon>Passeroidea</taxon>
        <taxon>Passeridae</taxon>
        <taxon>Chloebia</taxon>
    </lineage>
</organism>
<feature type="compositionally biased region" description="Polar residues" evidence="1">
    <location>
        <begin position="50"/>
        <end position="59"/>
    </location>
</feature>
<feature type="region of interest" description="Disordered" evidence="1">
    <location>
        <begin position="1"/>
        <end position="29"/>
    </location>
</feature>
<dbReference type="OrthoDB" id="5915660at2759"/>
<protein>
    <submittedName>
        <fullName evidence="2">Uncharacterized protein</fullName>
    </submittedName>
</protein>
<evidence type="ECO:0000313" key="3">
    <source>
        <dbReference type="Proteomes" id="UP000276834"/>
    </source>
</evidence>
<gene>
    <name evidence="2" type="ORF">DV515_00012964</name>
</gene>
<dbReference type="EMBL" id="QUSF01000079">
    <property type="protein sequence ID" value="RLV95050.1"/>
    <property type="molecule type" value="Genomic_DNA"/>
</dbReference>
<evidence type="ECO:0000256" key="1">
    <source>
        <dbReference type="SAM" id="MobiDB-lite"/>
    </source>
</evidence>
<sequence length="114" mass="12200">MEEGVIYPLSDSPTLKMSQSSPADEGPTFEHLWSTLEPDSTYFDLPPANPSGSSEVSNRTEVTMDVFQMRGMTDSVMVSVLRQQGWGPEPATRLISLQGWAGGSGGATEVFAGS</sequence>
<reference evidence="2 3" key="1">
    <citation type="journal article" date="2018" name="Proc. R. Soc. B">
        <title>A non-coding region near Follistatin controls head colour polymorphism in the Gouldian finch.</title>
        <authorList>
            <person name="Toomey M.B."/>
            <person name="Marques C.I."/>
            <person name="Andrade P."/>
            <person name="Araujo P.M."/>
            <person name="Sabatino S."/>
            <person name="Gazda M.A."/>
            <person name="Afonso S."/>
            <person name="Lopes R.J."/>
            <person name="Corbo J.C."/>
            <person name="Carneiro M."/>
        </authorList>
    </citation>
    <scope>NUCLEOTIDE SEQUENCE [LARGE SCALE GENOMIC DNA]</scope>
    <source>
        <strain evidence="2">Red01</strain>
        <tissue evidence="2">Muscle</tissue>
    </source>
</reference>
<name>A0A3L8S3H1_CHLGU</name>
<evidence type="ECO:0000313" key="2">
    <source>
        <dbReference type="EMBL" id="RLV95050.1"/>
    </source>
</evidence>
<feature type="compositionally biased region" description="Polar residues" evidence="1">
    <location>
        <begin position="11"/>
        <end position="22"/>
    </location>
</feature>